<proteinExistence type="predicted"/>
<accession>A0AA35Z6G0</accession>
<keyword evidence="2" id="KW-1185">Reference proteome</keyword>
<name>A0AA35Z6G0_LACSI</name>
<protein>
    <submittedName>
        <fullName evidence="1">Uncharacterized protein</fullName>
    </submittedName>
</protein>
<dbReference type="AlphaFoldDB" id="A0AA35Z6G0"/>
<evidence type="ECO:0000313" key="2">
    <source>
        <dbReference type="Proteomes" id="UP001177003"/>
    </source>
</evidence>
<gene>
    <name evidence="1" type="ORF">LSALG_LOCUS25747</name>
</gene>
<organism evidence="1 2">
    <name type="scientific">Lactuca saligna</name>
    <name type="common">Willowleaf lettuce</name>
    <dbReference type="NCBI Taxonomy" id="75948"/>
    <lineage>
        <taxon>Eukaryota</taxon>
        <taxon>Viridiplantae</taxon>
        <taxon>Streptophyta</taxon>
        <taxon>Embryophyta</taxon>
        <taxon>Tracheophyta</taxon>
        <taxon>Spermatophyta</taxon>
        <taxon>Magnoliopsida</taxon>
        <taxon>eudicotyledons</taxon>
        <taxon>Gunneridae</taxon>
        <taxon>Pentapetalae</taxon>
        <taxon>asterids</taxon>
        <taxon>campanulids</taxon>
        <taxon>Asterales</taxon>
        <taxon>Asteraceae</taxon>
        <taxon>Cichorioideae</taxon>
        <taxon>Cichorieae</taxon>
        <taxon>Lactucinae</taxon>
        <taxon>Lactuca</taxon>
    </lineage>
</organism>
<evidence type="ECO:0000313" key="1">
    <source>
        <dbReference type="EMBL" id="CAI9286322.1"/>
    </source>
</evidence>
<reference evidence="1" key="1">
    <citation type="submission" date="2023-04" db="EMBL/GenBank/DDBJ databases">
        <authorList>
            <person name="Vijverberg K."/>
            <person name="Xiong W."/>
            <person name="Schranz E."/>
        </authorList>
    </citation>
    <scope>NUCLEOTIDE SEQUENCE</scope>
</reference>
<dbReference type="EMBL" id="OX465081">
    <property type="protein sequence ID" value="CAI9286322.1"/>
    <property type="molecule type" value="Genomic_DNA"/>
</dbReference>
<sequence length="208" mass="24444">MEKGEARDERGMMGQSRVERAYMEADNDTMTSDPWWELGIEYIFEIKIRQLINAETMKVVEKVSASDSKQWAMEQTRDQNCKSPQMRLSEGLQTLRNECDYSEFLEVANDHKHVDVYIDHDNEPIFKWIQKEEPDDEEVVYLEKDVDYVLEDNESCEHEEDDSAISSKRIFKKTYNDQFLNKLCPIVVVDEDEEGNELPTICSRHDAT</sequence>
<dbReference type="Proteomes" id="UP001177003">
    <property type="component" value="Chromosome 5"/>
</dbReference>